<dbReference type="Pfam" id="PF00923">
    <property type="entry name" value="TAL_FSA"/>
    <property type="match status" value="1"/>
</dbReference>
<organism evidence="2 3">
    <name type="scientific">Pseudomonas graminis</name>
    <dbReference type="NCBI Taxonomy" id="158627"/>
    <lineage>
        <taxon>Bacteria</taxon>
        <taxon>Pseudomonadati</taxon>
        <taxon>Pseudomonadota</taxon>
        <taxon>Gammaproteobacteria</taxon>
        <taxon>Pseudomonadales</taxon>
        <taxon>Pseudomonadaceae</taxon>
        <taxon>Pseudomonas</taxon>
    </lineage>
</organism>
<name>A0A1C2EEP8_9PSED</name>
<proteinExistence type="predicted"/>
<evidence type="ECO:0000313" key="2">
    <source>
        <dbReference type="EMBL" id="OCX25435.1"/>
    </source>
</evidence>
<evidence type="ECO:0000313" key="3">
    <source>
        <dbReference type="Proteomes" id="UP000095143"/>
    </source>
</evidence>
<dbReference type="PROSITE" id="PS01054">
    <property type="entry name" value="TRANSALDOLASE_1"/>
    <property type="match status" value="1"/>
</dbReference>
<dbReference type="EMBL" id="MDEN01000050">
    <property type="protein sequence ID" value="OCX25435.1"/>
    <property type="molecule type" value="Genomic_DNA"/>
</dbReference>
<dbReference type="InterPro" id="IPR001585">
    <property type="entry name" value="TAL/FSA"/>
</dbReference>
<dbReference type="PANTHER" id="PTHR10683">
    <property type="entry name" value="TRANSALDOLASE"/>
    <property type="match status" value="1"/>
</dbReference>
<dbReference type="Gene3D" id="3.20.20.70">
    <property type="entry name" value="Aldolase class I"/>
    <property type="match status" value="1"/>
</dbReference>
<dbReference type="InterPro" id="IPR013785">
    <property type="entry name" value="Aldolase_TIM"/>
</dbReference>
<dbReference type="AlphaFoldDB" id="A0A1C2EEP8"/>
<dbReference type="SUPFAM" id="SSF51569">
    <property type="entry name" value="Aldolase"/>
    <property type="match status" value="1"/>
</dbReference>
<keyword evidence="1" id="KW-0704">Schiff base</keyword>
<dbReference type="InterPro" id="IPR018225">
    <property type="entry name" value="Transaldolase_AS"/>
</dbReference>
<dbReference type="GO" id="GO:0005975">
    <property type="term" value="P:carbohydrate metabolic process"/>
    <property type="evidence" value="ECO:0007669"/>
    <property type="project" value="InterPro"/>
</dbReference>
<protein>
    <recommendedName>
        <fullName evidence="4">Transaldolase</fullName>
    </recommendedName>
</protein>
<comment type="caution">
    <text evidence="2">The sequence shown here is derived from an EMBL/GenBank/DDBJ whole genome shotgun (WGS) entry which is preliminary data.</text>
</comment>
<evidence type="ECO:0008006" key="4">
    <source>
        <dbReference type="Google" id="ProtNLM"/>
    </source>
</evidence>
<evidence type="ECO:0000256" key="1">
    <source>
        <dbReference type="ARBA" id="ARBA00023270"/>
    </source>
</evidence>
<gene>
    <name evidence="2" type="ORF">BBI10_02655</name>
</gene>
<sequence length="359" mass="39749">MPETLGSSAAGVSGATTNPALMGQALVTHSAHYRSFLHTLPASMPADIRLRSLYDQLIIDSAQLLLPLFLQSWHRTGWLSAQIEGGHWMNQDALVARGLELAALAPNIMIKIPGSAQGYRAIEQLVARGCSINNTFCFSVSQLDACLKAIHAGRQRALANGVNTERTRYVVSFMIGRLGAEPEFERQARGRRLHLGQTDKRWAELAVYQAMQALMRRCETPAQLLLCSIKVDTDARGREHCWHLQRTGADTTLYTLTPELIEFLIRRQQAVRSIAPATEWVQIPGKVLDRLLAIPYFNQAYFEGGLTSDEYARYPAFLTAGNDARLGVQRLQGFIADTLDPPVSTPPVARHKTTMEGRA</sequence>
<accession>A0A1C2EEP8</accession>
<reference evidence="2 3" key="1">
    <citation type="submission" date="2016-08" db="EMBL/GenBank/DDBJ databases">
        <title>Whole genome sequence of Pseudomonas graminis strain UASWS1507, a potential biological control agent for agriculture.</title>
        <authorList>
            <person name="Crovadore J."/>
            <person name="Calmin G."/>
            <person name="Chablais R."/>
            <person name="Cochard B."/>
            <person name="Lefort F."/>
        </authorList>
    </citation>
    <scope>NUCLEOTIDE SEQUENCE [LARGE SCALE GENOMIC DNA]</scope>
    <source>
        <strain evidence="2 3">UASWS1507</strain>
    </source>
</reference>
<dbReference type="Proteomes" id="UP000095143">
    <property type="component" value="Unassembled WGS sequence"/>
</dbReference>